<accession>A0A6G0W083</accession>
<dbReference type="SMART" id="SM00597">
    <property type="entry name" value="ZnF_TTF"/>
    <property type="match status" value="1"/>
</dbReference>
<dbReference type="Pfam" id="PF14291">
    <property type="entry name" value="DUF4371"/>
    <property type="match status" value="1"/>
</dbReference>
<comment type="caution">
    <text evidence="3">The sequence shown here is derived from an EMBL/GenBank/DDBJ whole genome shotgun (WGS) entry which is preliminary data.</text>
</comment>
<proteinExistence type="predicted"/>
<dbReference type="InterPro" id="IPR008906">
    <property type="entry name" value="HATC_C_dom"/>
</dbReference>
<gene>
    <name evidence="3" type="ORF">FWK35_00027206</name>
</gene>
<dbReference type="PANTHER" id="PTHR46289">
    <property type="entry name" value="52 KDA REPRESSOR OF THE INHIBITOR OF THE PROTEIN KINASE-LIKE PROTEIN-RELATED"/>
    <property type="match status" value="1"/>
</dbReference>
<evidence type="ECO:0000313" key="4">
    <source>
        <dbReference type="Proteomes" id="UP000478052"/>
    </source>
</evidence>
<dbReference type="InterPro" id="IPR025398">
    <property type="entry name" value="DUF4371"/>
</dbReference>
<dbReference type="PANTHER" id="PTHR46289:SF14">
    <property type="entry name" value="DUF4371 DOMAIN-CONTAINING PROTEIN"/>
    <property type="match status" value="1"/>
</dbReference>
<dbReference type="InterPro" id="IPR012337">
    <property type="entry name" value="RNaseH-like_sf"/>
</dbReference>
<organism evidence="3 4">
    <name type="scientific">Aphis craccivora</name>
    <name type="common">Cowpea aphid</name>
    <dbReference type="NCBI Taxonomy" id="307492"/>
    <lineage>
        <taxon>Eukaryota</taxon>
        <taxon>Metazoa</taxon>
        <taxon>Ecdysozoa</taxon>
        <taxon>Arthropoda</taxon>
        <taxon>Hexapoda</taxon>
        <taxon>Insecta</taxon>
        <taxon>Pterygota</taxon>
        <taxon>Neoptera</taxon>
        <taxon>Paraneoptera</taxon>
        <taxon>Hemiptera</taxon>
        <taxon>Sternorrhyncha</taxon>
        <taxon>Aphidomorpha</taxon>
        <taxon>Aphidoidea</taxon>
        <taxon>Aphididae</taxon>
        <taxon>Aphidini</taxon>
        <taxon>Aphis</taxon>
        <taxon>Aphis</taxon>
    </lineage>
</organism>
<dbReference type="AlphaFoldDB" id="A0A6G0W083"/>
<dbReference type="Proteomes" id="UP000478052">
    <property type="component" value="Unassembled WGS sequence"/>
</dbReference>
<sequence>MSKRKISDYFSKNTNHDCEPTSSKNSTKTPSTLNKMSNISEKTSVLVPVLNSISQSPSVSVFQDQTESMHANENEISLFVNCRLSDADKFTVIYIIFTVWALKNVWLPFPTFEFPLNQKNKKRGLKFQYKWLLQFNWLAYSKIKNGAYCKFCVVFSKCGGIGNQPLNKLVLEAFDAWKKALETFRKHSECSYHKSAVLNADHFVSIYTKQQLSIIEAVDTDRLAKIKENRAKLIPIIECLILCGRQEIALRGHRDSGKINVNDDSINDGNFRAILRYRGKGDEFLKQNLENDYRYKYIGSKIQNEMIIACGDIIQKKIVKKINDSQCFSILADETTDISTNEQLTLCVRYLDTQNNICEDFLQYIKVDSLTGISLSSAIINGLISCGVQCDFLFGQGFDGASNMSGKFNGVQAIIREQYPQAIYVHCAAHSLNLAVSTASNIKPIRNCLGILEKMYVFFKTPKRNNALLIAIDEGDFEPKIRTLKRLCATRWVQRYDAVNDFVELFPCVVAALEIITEWNDSSATDAAILLKAIDSKFLISLQITKFLFSYGLPLCKQLQSKKIDLVEAVCLAEDIISALKNIRINIEQEFNNIFLMAEEMANVISLNLSVKRITKRQTNRANPFTDSDNNKISDINVEHYYRTTIFIPYLDFFIAQLEERFTAHKTIFKGFETIFSKNQFLNASEIESFKNLAEFYSPHANKDNSLAELKIWRIKILDNSEVIKTGLDALQLCSSSIYTNLNKLLKILCVLPVSTSTPERTFSTLKRVKTYTRNSMLEDRLNGLTLLAVHKDISITLEKSWMKCL</sequence>
<reference evidence="3 4" key="1">
    <citation type="submission" date="2019-08" db="EMBL/GenBank/DDBJ databases">
        <title>Whole genome of Aphis craccivora.</title>
        <authorList>
            <person name="Voronova N.V."/>
            <person name="Shulinski R.S."/>
            <person name="Bandarenka Y.V."/>
            <person name="Zhorov D.G."/>
            <person name="Warner D."/>
        </authorList>
    </citation>
    <scope>NUCLEOTIDE SEQUENCE [LARGE SCALE GENOMIC DNA]</scope>
    <source>
        <strain evidence="3">180601</strain>
        <tissue evidence="3">Whole Body</tissue>
    </source>
</reference>
<name>A0A6G0W083_APHCR</name>
<evidence type="ECO:0000259" key="2">
    <source>
        <dbReference type="SMART" id="SM00597"/>
    </source>
</evidence>
<dbReference type="InterPro" id="IPR006580">
    <property type="entry name" value="Znf_TTF"/>
</dbReference>
<dbReference type="SUPFAM" id="SSF53098">
    <property type="entry name" value="Ribonuclease H-like"/>
    <property type="match status" value="1"/>
</dbReference>
<dbReference type="Pfam" id="PF05699">
    <property type="entry name" value="Dimer_Tnp_hAT"/>
    <property type="match status" value="1"/>
</dbReference>
<protein>
    <submittedName>
        <fullName evidence="3">52 kDa repressor of the inhibitor of the protein kinase-like isoform X1</fullName>
    </submittedName>
</protein>
<dbReference type="GO" id="GO:0046983">
    <property type="term" value="F:protein dimerization activity"/>
    <property type="evidence" value="ECO:0007669"/>
    <property type="project" value="InterPro"/>
</dbReference>
<dbReference type="InterPro" id="IPR052958">
    <property type="entry name" value="IFN-induced_PKR_regulator"/>
</dbReference>
<keyword evidence="4" id="KW-1185">Reference proteome</keyword>
<dbReference type="EMBL" id="VUJU01009959">
    <property type="protein sequence ID" value="KAF0716652.1"/>
    <property type="molecule type" value="Genomic_DNA"/>
</dbReference>
<evidence type="ECO:0000313" key="3">
    <source>
        <dbReference type="EMBL" id="KAF0716652.1"/>
    </source>
</evidence>
<feature type="domain" description="TTF-type" evidence="2">
    <location>
        <begin position="121"/>
        <end position="220"/>
    </location>
</feature>
<evidence type="ECO:0000256" key="1">
    <source>
        <dbReference type="SAM" id="MobiDB-lite"/>
    </source>
</evidence>
<feature type="region of interest" description="Disordered" evidence="1">
    <location>
        <begin position="1"/>
        <end position="34"/>
    </location>
</feature>
<feature type="compositionally biased region" description="Low complexity" evidence="1">
    <location>
        <begin position="20"/>
        <end position="32"/>
    </location>
</feature>
<dbReference type="OrthoDB" id="6598138at2759"/>